<keyword evidence="2" id="KW-0812">Transmembrane</keyword>
<feature type="compositionally biased region" description="Polar residues" evidence="1">
    <location>
        <begin position="60"/>
        <end position="74"/>
    </location>
</feature>
<feature type="region of interest" description="Disordered" evidence="1">
    <location>
        <begin position="131"/>
        <end position="274"/>
    </location>
</feature>
<keyword evidence="2" id="KW-0472">Membrane</keyword>
<dbReference type="Proteomes" id="UP001056012">
    <property type="component" value="Chromosome 2"/>
</dbReference>
<feature type="compositionally biased region" description="Basic and acidic residues" evidence="1">
    <location>
        <begin position="163"/>
        <end position="172"/>
    </location>
</feature>
<evidence type="ECO:0000313" key="4">
    <source>
        <dbReference type="Proteomes" id="UP001056012"/>
    </source>
</evidence>
<feature type="region of interest" description="Disordered" evidence="1">
    <location>
        <begin position="1"/>
        <end position="97"/>
    </location>
</feature>
<proteinExistence type="predicted"/>
<keyword evidence="4" id="KW-1185">Reference proteome</keyword>
<feature type="compositionally biased region" description="Basic and acidic residues" evidence="1">
    <location>
        <begin position="254"/>
        <end position="274"/>
    </location>
</feature>
<gene>
    <name evidence="3" type="ORF">yc1106_02461</name>
</gene>
<evidence type="ECO:0000256" key="1">
    <source>
        <dbReference type="SAM" id="MobiDB-lite"/>
    </source>
</evidence>
<dbReference type="AlphaFoldDB" id="A0A9Q9DQ32"/>
<reference evidence="3" key="1">
    <citation type="submission" date="2021-12" db="EMBL/GenBank/DDBJ databases">
        <title>Curvularia clavata genome.</title>
        <authorList>
            <person name="Cao Y."/>
        </authorList>
    </citation>
    <scope>NUCLEOTIDE SEQUENCE</scope>
    <source>
        <strain evidence="3">Yc1106</strain>
    </source>
</reference>
<feature type="transmembrane region" description="Helical" evidence="2">
    <location>
        <begin position="103"/>
        <end position="124"/>
    </location>
</feature>
<feature type="compositionally biased region" description="Basic and acidic residues" evidence="1">
    <location>
        <begin position="224"/>
        <end position="243"/>
    </location>
</feature>
<dbReference type="InterPro" id="IPR017756">
    <property type="entry name" value="TM_Gly-Cys-Arg_CS"/>
</dbReference>
<evidence type="ECO:0000256" key="2">
    <source>
        <dbReference type="SAM" id="Phobius"/>
    </source>
</evidence>
<evidence type="ECO:0000313" key="3">
    <source>
        <dbReference type="EMBL" id="USP75187.1"/>
    </source>
</evidence>
<keyword evidence="2" id="KW-1133">Transmembrane helix</keyword>
<dbReference type="EMBL" id="CP089275">
    <property type="protein sequence ID" value="USP75187.1"/>
    <property type="molecule type" value="Genomic_DNA"/>
</dbReference>
<name>A0A9Q9DQ32_CURCL</name>
<sequence>MSNIPDRIVAFRIARDPDKDDKDDDEYSSSSVSATMTPTSQPKAPGPPGPPRPGTVSSTLSTITQYSSLPTITQSSAGTSGPTAASIQAQPRPADHFGPAESAGIGVGVAVAVLLLALAAWLFARRRRSSKMRKTSVSSTADTEVGSRQLDPGSKEYGPPGVKELEAGRRASELAAHMEPAEVVGDPEFVAELQGSDMPVAGWRKPDRERLFADAPINEEGDHDENGFSKFDSEGQEPGDYKKSSLSNVYNKKQKPDDHEEPDFSKMDVKKQGS</sequence>
<dbReference type="VEuPathDB" id="FungiDB:yc1106_02461"/>
<feature type="compositionally biased region" description="Pro residues" evidence="1">
    <location>
        <begin position="44"/>
        <end position="53"/>
    </location>
</feature>
<feature type="compositionally biased region" description="Low complexity" evidence="1">
    <location>
        <begin position="75"/>
        <end position="86"/>
    </location>
</feature>
<organism evidence="3 4">
    <name type="scientific">Curvularia clavata</name>
    <dbReference type="NCBI Taxonomy" id="95742"/>
    <lineage>
        <taxon>Eukaryota</taxon>
        <taxon>Fungi</taxon>
        <taxon>Dikarya</taxon>
        <taxon>Ascomycota</taxon>
        <taxon>Pezizomycotina</taxon>
        <taxon>Dothideomycetes</taxon>
        <taxon>Pleosporomycetidae</taxon>
        <taxon>Pleosporales</taxon>
        <taxon>Pleosporineae</taxon>
        <taxon>Pleosporaceae</taxon>
        <taxon>Curvularia</taxon>
    </lineage>
</organism>
<protein>
    <submittedName>
        <fullName evidence="3">Uncharacterized protein</fullName>
    </submittedName>
</protein>
<accession>A0A9Q9DQ32</accession>
<dbReference type="OrthoDB" id="3694586at2759"/>
<dbReference type="NCBIfam" id="TIGR03382">
    <property type="entry name" value="GC_trans_RRR"/>
    <property type="match status" value="1"/>
</dbReference>